<keyword evidence="3" id="KW-0539">Nucleus</keyword>
<dbReference type="GO" id="GO:0033314">
    <property type="term" value="P:mitotic DNA replication checkpoint signaling"/>
    <property type="evidence" value="ECO:0007669"/>
    <property type="project" value="TreeGrafter"/>
</dbReference>
<name>A0A9D4KSI4_DREPO</name>
<feature type="compositionally biased region" description="Polar residues" evidence="4">
    <location>
        <begin position="248"/>
        <end position="262"/>
    </location>
</feature>
<feature type="compositionally biased region" description="Basic and acidic residues" evidence="4">
    <location>
        <begin position="133"/>
        <end position="144"/>
    </location>
</feature>
<reference evidence="5" key="1">
    <citation type="journal article" date="2019" name="bioRxiv">
        <title>The Genome of the Zebra Mussel, Dreissena polymorpha: A Resource for Invasive Species Research.</title>
        <authorList>
            <person name="McCartney M.A."/>
            <person name="Auch B."/>
            <person name="Kono T."/>
            <person name="Mallez S."/>
            <person name="Zhang Y."/>
            <person name="Obille A."/>
            <person name="Becker A."/>
            <person name="Abrahante J.E."/>
            <person name="Garbe J."/>
            <person name="Badalamenti J.P."/>
            <person name="Herman A."/>
            <person name="Mangelson H."/>
            <person name="Liachko I."/>
            <person name="Sullivan S."/>
            <person name="Sone E.D."/>
            <person name="Koren S."/>
            <person name="Silverstein K.A.T."/>
            <person name="Beckman K.B."/>
            <person name="Gohl D.M."/>
        </authorList>
    </citation>
    <scope>NUCLEOTIDE SEQUENCE</scope>
    <source>
        <strain evidence="5">Duluth1</strain>
        <tissue evidence="5">Whole animal</tissue>
    </source>
</reference>
<sequence length="262" mass="30286">MEVEEGDRDLEGVDREKLRDEVNRIAMKQMIDEDKRELLRYQEMYLPDGDLYSEGGGRQRRFRWNNLDDESQQDMFNDGSDNEVEHEETDDFAWRKERFEREKFLKEQQEQERLGEGGDKSQFMKLGKVFLKKQDSKGGEKTENKVSSSGPETPGFPASFMKLSQQKRGSFLARSKEALAKIAEMTKPVVNPSAGAKTSGKFTFNVISPDKEREEVAVKTKQRKAHVPSQKSLQIQLEKQPAKRQKLDTQSSFTQSSIFHHL</sequence>
<dbReference type="GO" id="GO:0010997">
    <property type="term" value="F:anaphase-promoting complex binding"/>
    <property type="evidence" value="ECO:0007669"/>
    <property type="project" value="TreeGrafter"/>
</dbReference>
<feature type="region of interest" description="Disordered" evidence="4">
    <location>
        <begin position="215"/>
        <end position="262"/>
    </location>
</feature>
<evidence type="ECO:0000313" key="5">
    <source>
        <dbReference type="EMBL" id="KAH3845076.1"/>
    </source>
</evidence>
<evidence type="ECO:0000256" key="1">
    <source>
        <dbReference type="ARBA" id="ARBA00004123"/>
    </source>
</evidence>
<protein>
    <recommendedName>
        <fullName evidence="7">Claspin</fullName>
    </recommendedName>
</protein>
<dbReference type="GO" id="GO:0005634">
    <property type="term" value="C:nucleus"/>
    <property type="evidence" value="ECO:0007669"/>
    <property type="project" value="UniProtKB-SubCell"/>
</dbReference>
<proteinExistence type="predicted"/>
<feature type="region of interest" description="Disordered" evidence="4">
    <location>
        <begin position="65"/>
        <end position="91"/>
    </location>
</feature>
<accession>A0A9D4KSI4</accession>
<dbReference type="PANTHER" id="PTHR14396">
    <property type="entry name" value="CLASPIN"/>
    <property type="match status" value="1"/>
</dbReference>
<feature type="compositionally biased region" description="Acidic residues" evidence="4">
    <location>
        <begin position="80"/>
        <end position="91"/>
    </location>
</feature>
<evidence type="ECO:0008006" key="7">
    <source>
        <dbReference type="Google" id="ProtNLM"/>
    </source>
</evidence>
<dbReference type="PANTHER" id="PTHR14396:SF10">
    <property type="entry name" value="CLASPIN"/>
    <property type="match status" value="1"/>
</dbReference>
<comment type="subcellular location">
    <subcellularLocation>
        <location evidence="1">Nucleus</location>
    </subcellularLocation>
</comment>
<organism evidence="5 6">
    <name type="scientific">Dreissena polymorpha</name>
    <name type="common">Zebra mussel</name>
    <name type="synonym">Mytilus polymorpha</name>
    <dbReference type="NCBI Taxonomy" id="45954"/>
    <lineage>
        <taxon>Eukaryota</taxon>
        <taxon>Metazoa</taxon>
        <taxon>Spiralia</taxon>
        <taxon>Lophotrochozoa</taxon>
        <taxon>Mollusca</taxon>
        <taxon>Bivalvia</taxon>
        <taxon>Autobranchia</taxon>
        <taxon>Heteroconchia</taxon>
        <taxon>Euheterodonta</taxon>
        <taxon>Imparidentia</taxon>
        <taxon>Neoheterodontei</taxon>
        <taxon>Myida</taxon>
        <taxon>Dreissenoidea</taxon>
        <taxon>Dreissenidae</taxon>
        <taxon>Dreissena</taxon>
    </lineage>
</organism>
<reference evidence="5" key="2">
    <citation type="submission" date="2020-11" db="EMBL/GenBank/DDBJ databases">
        <authorList>
            <person name="McCartney M.A."/>
            <person name="Auch B."/>
            <person name="Kono T."/>
            <person name="Mallez S."/>
            <person name="Becker A."/>
            <person name="Gohl D.M."/>
            <person name="Silverstein K.A.T."/>
            <person name="Koren S."/>
            <person name="Bechman K.B."/>
            <person name="Herman A."/>
            <person name="Abrahante J.E."/>
            <person name="Garbe J."/>
        </authorList>
    </citation>
    <scope>NUCLEOTIDE SEQUENCE</scope>
    <source>
        <strain evidence="5">Duluth1</strain>
        <tissue evidence="5">Whole animal</tissue>
    </source>
</reference>
<gene>
    <name evidence="5" type="ORF">DPMN_087346</name>
</gene>
<dbReference type="EMBL" id="JAIWYP010000003">
    <property type="protein sequence ID" value="KAH3845076.1"/>
    <property type="molecule type" value="Genomic_DNA"/>
</dbReference>
<feature type="region of interest" description="Disordered" evidence="4">
    <location>
        <begin position="133"/>
        <end position="159"/>
    </location>
</feature>
<evidence type="ECO:0000256" key="2">
    <source>
        <dbReference type="ARBA" id="ARBA00022553"/>
    </source>
</evidence>
<evidence type="ECO:0000256" key="3">
    <source>
        <dbReference type="ARBA" id="ARBA00023242"/>
    </source>
</evidence>
<keyword evidence="2" id="KW-0597">Phosphoprotein</keyword>
<dbReference type="InterPro" id="IPR024146">
    <property type="entry name" value="Claspin"/>
</dbReference>
<evidence type="ECO:0000256" key="4">
    <source>
        <dbReference type="SAM" id="MobiDB-lite"/>
    </source>
</evidence>
<dbReference type="AlphaFoldDB" id="A0A9D4KSI4"/>
<comment type="caution">
    <text evidence="5">The sequence shown here is derived from an EMBL/GenBank/DDBJ whole genome shotgun (WGS) entry which is preliminary data.</text>
</comment>
<evidence type="ECO:0000313" key="6">
    <source>
        <dbReference type="Proteomes" id="UP000828390"/>
    </source>
</evidence>
<dbReference type="GO" id="GO:0007095">
    <property type="term" value="P:mitotic G2 DNA damage checkpoint signaling"/>
    <property type="evidence" value="ECO:0007669"/>
    <property type="project" value="TreeGrafter"/>
</dbReference>
<dbReference type="Proteomes" id="UP000828390">
    <property type="component" value="Unassembled WGS sequence"/>
</dbReference>
<keyword evidence="6" id="KW-1185">Reference proteome</keyword>